<keyword evidence="3" id="KW-0255">Endonuclease</keyword>
<dbReference type="InterPro" id="IPR027417">
    <property type="entry name" value="P-loop_NTPase"/>
</dbReference>
<dbReference type="InterPro" id="IPR049050">
    <property type="entry name" value="nSTAND3"/>
</dbReference>
<dbReference type="Pfam" id="PF20720">
    <property type="entry name" value="nSTAND3"/>
    <property type="match status" value="1"/>
</dbReference>
<comment type="caution">
    <text evidence="3">The sequence shown here is derived from an EMBL/GenBank/DDBJ whole genome shotgun (WGS) entry which is preliminary data.</text>
</comment>
<dbReference type="GO" id="GO:0003677">
    <property type="term" value="F:DNA binding"/>
    <property type="evidence" value="ECO:0007669"/>
    <property type="project" value="InterPro"/>
</dbReference>
<evidence type="ECO:0000259" key="2">
    <source>
        <dbReference type="Pfam" id="PF20720"/>
    </source>
</evidence>
<dbReference type="SUPFAM" id="SSF52540">
    <property type="entry name" value="P-loop containing nucleoside triphosphate hydrolases"/>
    <property type="match status" value="1"/>
</dbReference>
<name>A0A4V2MKM9_9SPHI</name>
<dbReference type="Gene3D" id="3.40.1350.10">
    <property type="match status" value="1"/>
</dbReference>
<protein>
    <submittedName>
        <fullName evidence="3">Restriction endonuclease</fullName>
    </submittedName>
</protein>
<dbReference type="RefSeq" id="WP_131607806.1">
    <property type="nucleotide sequence ID" value="NZ_SJSM01000002.1"/>
</dbReference>
<evidence type="ECO:0000259" key="1">
    <source>
        <dbReference type="Pfam" id="PF04471"/>
    </source>
</evidence>
<reference evidence="3 4" key="1">
    <citation type="submission" date="2019-02" db="EMBL/GenBank/DDBJ databases">
        <title>Pedobacter sp. RP-3-8 sp. nov., isolated from Arctic soil.</title>
        <authorList>
            <person name="Dahal R.H."/>
        </authorList>
    </citation>
    <scope>NUCLEOTIDE SEQUENCE [LARGE SCALE GENOMIC DNA]</scope>
    <source>
        <strain evidence="3 4">RP-3-8</strain>
    </source>
</reference>
<dbReference type="Gene3D" id="3.40.50.300">
    <property type="entry name" value="P-loop containing nucleotide triphosphate hydrolases"/>
    <property type="match status" value="1"/>
</dbReference>
<dbReference type="EMBL" id="SJSM01000002">
    <property type="protein sequence ID" value="TCC98826.1"/>
    <property type="molecule type" value="Genomic_DNA"/>
</dbReference>
<evidence type="ECO:0000313" key="4">
    <source>
        <dbReference type="Proteomes" id="UP000291117"/>
    </source>
</evidence>
<dbReference type="Pfam" id="PF04471">
    <property type="entry name" value="Mrr_cat"/>
    <property type="match status" value="1"/>
</dbReference>
<dbReference type="OrthoDB" id="9806903at2"/>
<dbReference type="GO" id="GO:0004519">
    <property type="term" value="F:endonuclease activity"/>
    <property type="evidence" value="ECO:0007669"/>
    <property type="project" value="UniProtKB-KW"/>
</dbReference>
<organism evidence="3 4">
    <name type="scientific">Pedobacter hiemivivus</name>
    <dbReference type="NCBI Taxonomy" id="2530454"/>
    <lineage>
        <taxon>Bacteria</taxon>
        <taxon>Pseudomonadati</taxon>
        <taxon>Bacteroidota</taxon>
        <taxon>Sphingobacteriia</taxon>
        <taxon>Sphingobacteriales</taxon>
        <taxon>Sphingobacteriaceae</taxon>
        <taxon>Pedobacter</taxon>
    </lineage>
</organism>
<accession>A0A4V2MKM9</accession>
<gene>
    <name evidence="3" type="ORF">EZ444_05995</name>
</gene>
<sequence length="754" mass="88224">MSGYDFRSLSSYDFELLVRDLLQAELNISLQTFKPGRDGGVDIKGYTDHKKSIIVQCKHYVNSKFSSLYKVMKDDEVGNIAQLKPSQYYLVTSLPLNPLDKEKIFKLAPAEFSTTERIIDSNGVNNLLNKYPDIERRHFKLWLSSINILETILHSAIHNRSNARIRAINEKIKYYVTNENYYKASEILDKNHYLILSGIAGIGKSTLAEILVYQHLQAGFEFVEISENIEEAWTLFKPDVSQVFYYDDFLGKTSIADKLGKNEDKSILTFINEISQLKNKRFILTTREHLLQQARMQYQRLADKSLNIATCIVELGHYTKVIKAKILYNHLYFSDIPESFKLELIKGKTYKTIIEHANFNPRIIESMVNSVNLSDLSAQNYPAAFIKNLDHPYEIWHYAFNNQILTPSRYLLALLLTARENILLNELQELFLSSSKFNVRDFRNAIKELDGGFIKTIRDHRLPDELIIRFHNPSIVDFLNGHIHETHEFLDDLLMGAQSFQQLIRLWGNHFMEAGYIRKAILFNPANFIDALERLALFVKREGNITFWSSFDQRLLHLASVYLATKQERVKSLILAVSSKLHEHVTDFRELIIFLAHISENKIFDAEQYNVIWNNIKVAIVEESHNTPSIRAFTDVKDMVQTFQTAFAPEELEQLRFEFVAYDDYKTEFSKMNISRELESYFYLVKEVAEFWDVPVPYEEEFNSKMRFLQGEETKRDDRDYDELKHHRNEERYENLQSEGEIDNMFSADSFRID</sequence>
<proteinExistence type="predicted"/>
<feature type="domain" description="Novel STAND NTPase 3" evidence="2">
    <location>
        <begin position="175"/>
        <end position="333"/>
    </location>
</feature>
<dbReference type="AlphaFoldDB" id="A0A4V2MKM9"/>
<dbReference type="InterPro" id="IPR007560">
    <property type="entry name" value="Restrct_endonuc_IV_Mrr"/>
</dbReference>
<keyword evidence="3" id="KW-0540">Nuclease</keyword>
<keyword evidence="4" id="KW-1185">Reference proteome</keyword>
<dbReference type="GO" id="GO:0009307">
    <property type="term" value="P:DNA restriction-modification system"/>
    <property type="evidence" value="ECO:0007669"/>
    <property type="project" value="InterPro"/>
</dbReference>
<evidence type="ECO:0000313" key="3">
    <source>
        <dbReference type="EMBL" id="TCC98826.1"/>
    </source>
</evidence>
<dbReference type="Proteomes" id="UP000291117">
    <property type="component" value="Unassembled WGS sequence"/>
</dbReference>
<feature type="domain" description="Restriction endonuclease type IV Mrr" evidence="1">
    <location>
        <begin position="7"/>
        <end position="62"/>
    </location>
</feature>
<keyword evidence="3" id="KW-0378">Hydrolase</keyword>
<dbReference type="InterPro" id="IPR011856">
    <property type="entry name" value="tRNA_endonuc-like_dom_sf"/>
</dbReference>